<evidence type="ECO:0000259" key="11">
    <source>
        <dbReference type="PROSITE" id="PS51194"/>
    </source>
</evidence>
<dbReference type="PROSITE" id="PS51192">
    <property type="entry name" value="HELICASE_ATP_BIND_1"/>
    <property type="match status" value="1"/>
</dbReference>
<dbReference type="PANTHER" id="PTHR13710">
    <property type="entry name" value="DNA HELICASE RECQ FAMILY MEMBER"/>
    <property type="match status" value="1"/>
</dbReference>
<gene>
    <name evidence="12" type="ORF">BRAFLDRAFT_87607</name>
</gene>
<dbReference type="SMART" id="SM00490">
    <property type="entry name" value="HELICc"/>
    <property type="match status" value="1"/>
</dbReference>
<dbReference type="Gene3D" id="3.40.50.300">
    <property type="entry name" value="P-loop containing nucleotide triphosphate hydrolases"/>
    <property type="match status" value="2"/>
</dbReference>
<keyword evidence="6" id="KW-0539">Nucleus</keyword>
<dbReference type="FunFam" id="3.40.50.300:FF:004768">
    <property type="entry name" value="ATP-dependent DNA helicase"/>
    <property type="match status" value="1"/>
</dbReference>
<dbReference type="AlphaFoldDB" id="C3ZTJ4"/>
<evidence type="ECO:0000259" key="10">
    <source>
        <dbReference type="PROSITE" id="PS51192"/>
    </source>
</evidence>
<evidence type="ECO:0000256" key="4">
    <source>
        <dbReference type="ARBA" id="ARBA00023125"/>
    </source>
</evidence>
<dbReference type="STRING" id="7739.C3ZTJ4"/>
<dbReference type="SUPFAM" id="SSF52540">
    <property type="entry name" value="P-loop containing nucleoside triphosphate hydrolases"/>
    <property type="match status" value="1"/>
</dbReference>
<keyword evidence="5" id="KW-0413">Isomerase</keyword>
<keyword evidence="4" id="KW-0238">DNA-binding</keyword>
<dbReference type="GO" id="GO:0005524">
    <property type="term" value="F:ATP binding"/>
    <property type="evidence" value="ECO:0007669"/>
    <property type="project" value="UniProtKB-KW"/>
</dbReference>
<comment type="catalytic activity">
    <reaction evidence="7">
        <text>Couples ATP hydrolysis with the unwinding of duplex DNA by translocating in the 3'-5' direction.</text>
        <dbReference type="EC" id="5.6.2.4"/>
    </reaction>
</comment>
<evidence type="ECO:0000256" key="1">
    <source>
        <dbReference type="ARBA" id="ARBA00005446"/>
    </source>
</evidence>
<keyword evidence="2" id="KW-0547">Nucleotide-binding</keyword>
<evidence type="ECO:0000256" key="2">
    <source>
        <dbReference type="ARBA" id="ARBA00022741"/>
    </source>
</evidence>
<protein>
    <recommendedName>
        <fullName evidence="8">DNA 3'-5' helicase</fullName>
        <ecNumber evidence="8">5.6.2.4</ecNumber>
    </recommendedName>
    <alternativeName>
        <fullName evidence="9">DNA 3'-5' helicase BLM</fullName>
    </alternativeName>
</protein>
<evidence type="ECO:0000256" key="8">
    <source>
        <dbReference type="ARBA" id="ARBA00034808"/>
    </source>
</evidence>
<dbReference type="FunFam" id="3.40.50.300:FF:002847">
    <property type="entry name" value="Predicted protein"/>
    <property type="match status" value="1"/>
</dbReference>
<evidence type="ECO:0000256" key="6">
    <source>
        <dbReference type="ARBA" id="ARBA00023242"/>
    </source>
</evidence>
<dbReference type="eggNOG" id="KOG0351">
    <property type="taxonomic scope" value="Eukaryota"/>
</dbReference>
<name>C3ZTJ4_BRAFL</name>
<dbReference type="InterPro" id="IPR011545">
    <property type="entry name" value="DEAD/DEAH_box_helicase_dom"/>
</dbReference>
<evidence type="ECO:0000256" key="9">
    <source>
        <dbReference type="ARBA" id="ARBA00044542"/>
    </source>
</evidence>
<dbReference type="InterPro" id="IPR027417">
    <property type="entry name" value="P-loop_NTPase"/>
</dbReference>
<feature type="domain" description="Helicase ATP-binding" evidence="10">
    <location>
        <begin position="90"/>
        <end position="163"/>
    </location>
</feature>
<dbReference type="EC" id="5.6.2.4" evidence="8"/>
<dbReference type="EMBL" id="GG666678">
    <property type="protein sequence ID" value="EEN44101.1"/>
    <property type="molecule type" value="Genomic_DNA"/>
</dbReference>
<proteinExistence type="inferred from homology"/>
<dbReference type="InParanoid" id="C3ZTJ4"/>
<keyword evidence="3" id="KW-0067">ATP-binding</keyword>
<dbReference type="Pfam" id="PF00270">
    <property type="entry name" value="DEAD"/>
    <property type="match status" value="1"/>
</dbReference>
<dbReference type="InterPro" id="IPR014001">
    <property type="entry name" value="Helicase_ATP-bd"/>
</dbReference>
<dbReference type="GO" id="GO:0043138">
    <property type="term" value="F:3'-5' DNA helicase activity"/>
    <property type="evidence" value="ECO:0007669"/>
    <property type="project" value="UniProtKB-EC"/>
</dbReference>
<comment type="similarity">
    <text evidence="1">Belongs to the helicase family. RecQ subfamily.</text>
</comment>
<feature type="domain" description="Helicase C-terminal" evidence="11">
    <location>
        <begin position="187"/>
        <end position="342"/>
    </location>
</feature>
<reference evidence="12" key="1">
    <citation type="journal article" date="2008" name="Nature">
        <title>The amphioxus genome and the evolution of the chordate karyotype.</title>
        <authorList>
            <consortium name="US DOE Joint Genome Institute (JGI-PGF)"/>
            <person name="Putnam N.H."/>
            <person name="Butts T."/>
            <person name="Ferrier D.E.K."/>
            <person name="Furlong R.F."/>
            <person name="Hellsten U."/>
            <person name="Kawashima T."/>
            <person name="Robinson-Rechavi M."/>
            <person name="Shoguchi E."/>
            <person name="Terry A."/>
            <person name="Yu J.-K."/>
            <person name="Benito-Gutierrez E.L."/>
            <person name="Dubchak I."/>
            <person name="Garcia-Fernandez J."/>
            <person name="Gibson-Brown J.J."/>
            <person name="Grigoriev I.V."/>
            <person name="Horton A.C."/>
            <person name="de Jong P.J."/>
            <person name="Jurka J."/>
            <person name="Kapitonov V.V."/>
            <person name="Kohara Y."/>
            <person name="Kuroki Y."/>
            <person name="Lindquist E."/>
            <person name="Lucas S."/>
            <person name="Osoegawa K."/>
            <person name="Pennacchio L.A."/>
            <person name="Salamov A.A."/>
            <person name="Satou Y."/>
            <person name="Sauka-Spengler T."/>
            <person name="Schmutz J."/>
            <person name="Shin-I T."/>
            <person name="Toyoda A."/>
            <person name="Bronner-Fraser M."/>
            <person name="Fujiyama A."/>
            <person name="Holland L.Z."/>
            <person name="Holland P.W.H."/>
            <person name="Satoh N."/>
            <person name="Rokhsar D.S."/>
        </authorList>
    </citation>
    <scope>NUCLEOTIDE SEQUENCE [LARGE SCALE GENOMIC DNA]</scope>
    <source>
        <strain evidence="12">S238N-H82</strain>
        <tissue evidence="12">Testes</tissue>
    </source>
</reference>
<evidence type="ECO:0000313" key="12">
    <source>
        <dbReference type="EMBL" id="EEN44101.1"/>
    </source>
</evidence>
<evidence type="ECO:0000256" key="3">
    <source>
        <dbReference type="ARBA" id="ARBA00022840"/>
    </source>
</evidence>
<sequence length="502" mass="56579">MVRFRASSGVPVARTGSVPGSIRTVNVRTFRVSGCMPRSFHHIHRYESVSGYKAVHLKTPADITRYLDTPAQNVRLVFMAPEEAVSAEGRRLIESPPLPIALLAVDEAHCILEWGDDFRKTFKDLGSLRALLPQKVPVMALTATATPAVVKAVKDTLHMDDFVTVKGYLDRPNIHLLRRKIKSMKEDLQPLLHHIESAQTVQDIKKHIVYSQTKNQCHDLWELLKNSSKKKKAVRMFHASISAKAKAEILEEFRTGSVRIVVSTIAFGMGIDIPDVHGVVVYHVPTTIGQLYQEVGRAGRNGEQASAAIFHGKADLKKAAKDVTGFIQNKGCLREELLKCLGQEMQDQPEQCCNTEEDDIDPDDPSYSTFIFLSYTGPQPDGNQRPRPIYQKRRQDTHMGNELKDKLRELRDEWYVQRPELLLFGPEAIMAEETITSIESKCRSIHSLDDLNKINGIPEDKGEEILGAINQLFPEEQRRTARARRRRGRGVRGALQDITNIQ</sequence>
<evidence type="ECO:0000256" key="7">
    <source>
        <dbReference type="ARBA" id="ARBA00034617"/>
    </source>
</evidence>
<dbReference type="Pfam" id="PF00271">
    <property type="entry name" value="Helicase_C"/>
    <property type="match status" value="1"/>
</dbReference>
<evidence type="ECO:0000256" key="5">
    <source>
        <dbReference type="ARBA" id="ARBA00023235"/>
    </source>
</evidence>
<accession>C3ZTJ4</accession>
<dbReference type="InterPro" id="IPR001650">
    <property type="entry name" value="Helicase_C-like"/>
</dbReference>
<dbReference type="PROSITE" id="PS51194">
    <property type="entry name" value="HELICASE_CTER"/>
    <property type="match status" value="1"/>
</dbReference>
<dbReference type="GO" id="GO:0003677">
    <property type="term" value="F:DNA binding"/>
    <property type="evidence" value="ECO:0007669"/>
    <property type="project" value="UniProtKB-KW"/>
</dbReference>
<organism>
    <name type="scientific">Branchiostoma floridae</name>
    <name type="common">Florida lancelet</name>
    <name type="synonym">Amphioxus</name>
    <dbReference type="NCBI Taxonomy" id="7739"/>
    <lineage>
        <taxon>Eukaryota</taxon>
        <taxon>Metazoa</taxon>
        <taxon>Chordata</taxon>
        <taxon>Cephalochordata</taxon>
        <taxon>Leptocardii</taxon>
        <taxon>Amphioxiformes</taxon>
        <taxon>Branchiostomatidae</taxon>
        <taxon>Branchiostoma</taxon>
    </lineage>
</organism>
<dbReference type="PANTHER" id="PTHR13710:SF153">
    <property type="entry name" value="RECQ-LIKE DNA HELICASE BLM"/>
    <property type="match status" value="1"/>
</dbReference>